<dbReference type="PANTHER" id="PTHR35807:SF2">
    <property type="entry name" value="TRANSCRIPTIONAL ACTIVATOR DOMAIN"/>
    <property type="match status" value="1"/>
</dbReference>
<dbReference type="SUPFAM" id="SSF48452">
    <property type="entry name" value="TPR-like"/>
    <property type="match status" value="1"/>
</dbReference>
<dbReference type="Gene3D" id="1.25.40.10">
    <property type="entry name" value="Tetratricopeptide repeat domain"/>
    <property type="match status" value="1"/>
</dbReference>
<dbReference type="EMBL" id="LGKP01000025">
    <property type="protein sequence ID" value="KPL85574.1"/>
    <property type="molecule type" value="Genomic_DNA"/>
</dbReference>
<dbReference type="SMART" id="SM01043">
    <property type="entry name" value="BTAD"/>
    <property type="match status" value="1"/>
</dbReference>
<evidence type="ECO:0000313" key="2">
    <source>
        <dbReference type="EMBL" id="KPL85574.1"/>
    </source>
</evidence>
<dbReference type="SUPFAM" id="SSF46894">
    <property type="entry name" value="C-terminal effector domain of the bipartite response regulators"/>
    <property type="match status" value="1"/>
</dbReference>
<protein>
    <recommendedName>
        <fullName evidence="1">Bacterial transcriptional activator domain-containing protein</fullName>
    </recommendedName>
</protein>
<dbReference type="InterPro" id="IPR036388">
    <property type="entry name" value="WH-like_DNA-bd_sf"/>
</dbReference>
<evidence type="ECO:0000313" key="3">
    <source>
        <dbReference type="Proteomes" id="UP000050277"/>
    </source>
</evidence>
<accession>A0A0P6Y8Z2</accession>
<dbReference type="InterPro" id="IPR051677">
    <property type="entry name" value="AfsR-DnrI-RedD_regulator"/>
</dbReference>
<evidence type="ECO:0000259" key="1">
    <source>
        <dbReference type="SMART" id="SM01043"/>
    </source>
</evidence>
<keyword evidence="3" id="KW-1185">Reference proteome</keyword>
<dbReference type="OrthoDB" id="9789465at2"/>
<dbReference type="InterPro" id="IPR016032">
    <property type="entry name" value="Sig_transdc_resp-reg_C-effctor"/>
</dbReference>
<dbReference type="GO" id="GO:0006355">
    <property type="term" value="P:regulation of DNA-templated transcription"/>
    <property type="evidence" value="ECO:0007669"/>
    <property type="project" value="InterPro"/>
</dbReference>
<dbReference type="Gene3D" id="1.10.10.10">
    <property type="entry name" value="Winged helix-like DNA-binding domain superfamily/Winged helix DNA-binding domain"/>
    <property type="match status" value="1"/>
</dbReference>
<dbReference type="STRING" id="70996.SE18_18350"/>
<proteinExistence type="predicted"/>
<comment type="caution">
    <text evidence="2">The sequence shown here is derived from an EMBL/GenBank/DDBJ whole genome shotgun (WGS) entry which is preliminary data.</text>
</comment>
<gene>
    <name evidence="2" type="ORF">SE18_18350</name>
</gene>
<dbReference type="AlphaFoldDB" id="A0A0P6Y8Z2"/>
<reference evidence="2 3" key="1">
    <citation type="submission" date="2015-07" db="EMBL/GenBank/DDBJ databases">
        <title>Whole genome sequence of Herpetosiphon geysericola DSM 7119.</title>
        <authorList>
            <person name="Hemp J."/>
            <person name="Ward L.M."/>
            <person name="Pace L.A."/>
            <person name="Fischer W.W."/>
        </authorList>
    </citation>
    <scope>NUCLEOTIDE SEQUENCE [LARGE SCALE GENOMIC DNA]</scope>
    <source>
        <strain evidence="2 3">DSM 7119</strain>
    </source>
</reference>
<dbReference type="InterPro" id="IPR005158">
    <property type="entry name" value="BTAD"/>
</dbReference>
<dbReference type="PANTHER" id="PTHR35807">
    <property type="entry name" value="TRANSCRIPTIONAL REGULATOR REDD-RELATED"/>
    <property type="match status" value="1"/>
</dbReference>
<dbReference type="Pfam" id="PF03704">
    <property type="entry name" value="BTAD"/>
    <property type="match status" value="1"/>
</dbReference>
<dbReference type="RefSeq" id="WP_054535894.1">
    <property type="nucleotide sequence ID" value="NZ_LGKP01000025.1"/>
</dbReference>
<dbReference type="GO" id="GO:0003677">
    <property type="term" value="F:DNA binding"/>
    <property type="evidence" value="ECO:0007669"/>
    <property type="project" value="InterPro"/>
</dbReference>
<sequence>MQQVVRVFHQLLPDFVDHVSAQIVANHVPVYASLPQQHVKMALYNAIHSIEIDLAQGTTSVYADYWRNVAVQRAQQGISPVHSMLVTHLSTNVMTQFLKQALQHEPEALAWWLERTHTIISLGMLVMTEARINALQQLDQLGSEPASSGIIIHEQANLILPPSHWQAPHVLHVQAFGQLRAWRGSSEIINWGRKSAIALLGMLITQRGQWIQREQICELFWPDLAPSHAEAQFKVALNALTAVLEPERPTRQASSYIQRRHSAYRLALDTAPIQLDLLRFEQLLQRATKASNRPEAINCYRQALNMYAGDFLGDCLYSDWANGLREQLRAKYVQAACDLAHLLLAEHQPNEALEWAEAALHADPYQETAYQASFMAYAQLGKRQQLQRSYQRCQQTLEHDLGLAPLAATKAAYQQAEQTLQRV</sequence>
<dbReference type="InterPro" id="IPR011990">
    <property type="entry name" value="TPR-like_helical_dom_sf"/>
</dbReference>
<organism evidence="2 3">
    <name type="scientific">Herpetosiphon geysericola</name>
    <dbReference type="NCBI Taxonomy" id="70996"/>
    <lineage>
        <taxon>Bacteria</taxon>
        <taxon>Bacillati</taxon>
        <taxon>Chloroflexota</taxon>
        <taxon>Chloroflexia</taxon>
        <taxon>Herpetosiphonales</taxon>
        <taxon>Herpetosiphonaceae</taxon>
        <taxon>Herpetosiphon</taxon>
    </lineage>
</organism>
<name>A0A0P6Y8Z2_9CHLR</name>
<dbReference type="Proteomes" id="UP000050277">
    <property type="component" value="Unassembled WGS sequence"/>
</dbReference>
<feature type="domain" description="Bacterial transcriptional activator" evidence="1">
    <location>
        <begin position="275"/>
        <end position="417"/>
    </location>
</feature>